<feature type="transmembrane region" description="Helical" evidence="1">
    <location>
        <begin position="67"/>
        <end position="84"/>
    </location>
</feature>
<feature type="transmembrane region" description="Helical" evidence="1">
    <location>
        <begin position="6"/>
        <end position="23"/>
    </location>
</feature>
<evidence type="ECO:0000313" key="2">
    <source>
        <dbReference type="EMBL" id="GLI33818.1"/>
    </source>
</evidence>
<dbReference type="InterPro" id="IPR007437">
    <property type="entry name" value="DUF486"/>
</dbReference>
<dbReference type="PANTHER" id="PTHR38482:SF1">
    <property type="entry name" value="DMT FAMILY PROTEIN"/>
    <property type="match status" value="1"/>
</dbReference>
<dbReference type="EMBL" id="BSDR01000001">
    <property type="protein sequence ID" value="GLI33818.1"/>
    <property type="molecule type" value="Genomic_DNA"/>
</dbReference>
<protein>
    <submittedName>
        <fullName evidence="2">Membrane protein</fullName>
    </submittedName>
</protein>
<keyword evidence="1" id="KW-0812">Transmembrane</keyword>
<dbReference type="PIRSF" id="PIRSF021239">
    <property type="entry name" value="UCP021239"/>
    <property type="match status" value="1"/>
</dbReference>
<keyword evidence="1" id="KW-0472">Membrane</keyword>
<reference evidence="2" key="1">
    <citation type="submission" date="2022-12" db="EMBL/GenBank/DDBJ databases">
        <title>Reference genome sequencing for broad-spectrum identification of bacterial and archaeal isolates by mass spectrometry.</title>
        <authorList>
            <person name="Sekiguchi Y."/>
            <person name="Tourlousse D.M."/>
        </authorList>
    </citation>
    <scope>NUCLEOTIDE SEQUENCE</scope>
    <source>
        <strain evidence="2">ASRB1</strain>
    </source>
</reference>
<dbReference type="Proteomes" id="UP001144372">
    <property type="component" value="Unassembled WGS sequence"/>
</dbReference>
<evidence type="ECO:0000313" key="3">
    <source>
        <dbReference type="Proteomes" id="UP001144372"/>
    </source>
</evidence>
<evidence type="ECO:0000256" key="1">
    <source>
        <dbReference type="SAM" id="Phobius"/>
    </source>
</evidence>
<organism evidence="2 3">
    <name type="scientific">Desulforhabdus amnigena</name>
    <dbReference type="NCBI Taxonomy" id="40218"/>
    <lineage>
        <taxon>Bacteria</taxon>
        <taxon>Pseudomonadati</taxon>
        <taxon>Thermodesulfobacteriota</taxon>
        <taxon>Syntrophobacteria</taxon>
        <taxon>Syntrophobacterales</taxon>
        <taxon>Syntrophobacteraceae</taxon>
        <taxon>Desulforhabdus</taxon>
    </lineage>
</organism>
<keyword evidence="3" id="KW-1185">Reference proteome</keyword>
<comment type="caution">
    <text evidence="2">The sequence shown here is derived from an EMBL/GenBank/DDBJ whole genome shotgun (WGS) entry which is preliminary data.</text>
</comment>
<keyword evidence="1" id="KW-1133">Transmembrane helix</keyword>
<dbReference type="AlphaFoldDB" id="A0A9W6D3C2"/>
<dbReference type="Pfam" id="PF04342">
    <property type="entry name" value="DMT_6"/>
    <property type="match status" value="1"/>
</dbReference>
<feature type="transmembrane region" description="Helical" evidence="1">
    <location>
        <begin position="30"/>
        <end position="47"/>
    </location>
</feature>
<sequence length="116" mass="13604">MLKPIFLLILSNLFMTFAWYGHLKNMSGKPLYFVILMSWGIAFFEYTLQVPANRMGSRYYNIGQLKVMQEMITMCIFPMFAFFYMKQPLKLDYLWAGLCLIGAAYFMFRGGMPESP</sequence>
<dbReference type="RefSeq" id="WP_281793032.1">
    <property type="nucleotide sequence ID" value="NZ_BSDR01000001.1"/>
</dbReference>
<dbReference type="PANTHER" id="PTHR38482">
    <property type="entry name" value="DMT FAMILY PROTEIN"/>
    <property type="match status" value="1"/>
</dbReference>
<gene>
    <name evidence="2" type="ORF">DAMNIGENAA_12510</name>
</gene>
<feature type="transmembrane region" description="Helical" evidence="1">
    <location>
        <begin position="91"/>
        <end position="108"/>
    </location>
</feature>
<accession>A0A9W6D3C2</accession>
<proteinExistence type="predicted"/>
<name>A0A9W6D3C2_9BACT</name>